<organism evidence="9 10">
    <name type="scientific">Batillaria attramentaria</name>
    <dbReference type="NCBI Taxonomy" id="370345"/>
    <lineage>
        <taxon>Eukaryota</taxon>
        <taxon>Metazoa</taxon>
        <taxon>Spiralia</taxon>
        <taxon>Lophotrochozoa</taxon>
        <taxon>Mollusca</taxon>
        <taxon>Gastropoda</taxon>
        <taxon>Caenogastropoda</taxon>
        <taxon>Sorbeoconcha</taxon>
        <taxon>Cerithioidea</taxon>
        <taxon>Batillariidae</taxon>
        <taxon>Batillaria</taxon>
    </lineage>
</organism>
<dbReference type="AlphaFoldDB" id="A0ABD0LHR3"/>
<proteinExistence type="inferred from homology"/>
<comment type="caution">
    <text evidence="9">The sequence shown here is derived from an EMBL/GenBank/DDBJ whole genome shotgun (WGS) entry which is preliminary data.</text>
</comment>
<dbReference type="GO" id="GO:0016020">
    <property type="term" value="C:membrane"/>
    <property type="evidence" value="ECO:0007669"/>
    <property type="project" value="UniProtKB-SubCell"/>
</dbReference>
<comment type="subcellular location">
    <subcellularLocation>
        <location evidence="1">Membrane</location>
    </subcellularLocation>
</comment>
<dbReference type="Gene3D" id="3.10.120.10">
    <property type="entry name" value="Cytochrome b5-like heme/steroid binding domain"/>
    <property type="match status" value="1"/>
</dbReference>
<dbReference type="InterPro" id="IPR036400">
    <property type="entry name" value="Cyt_B5-like_heme/steroid_sf"/>
</dbReference>
<keyword evidence="6" id="KW-0472">Membrane</keyword>
<evidence type="ECO:0000256" key="2">
    <source>
        <dbReference type="ARBA" id="ARBA00022617"/>
    </source>
</evidence>
<evidence type="ECO:0000256" key="4">
    <source>
        <dbReference type="ARBA" id="ARBA00022723"/>
    </source>
</evidence>
<dbReference type="GO" id="GO:0046872">
    <property type="term" value="F:metal ion binding"/>
    <property type="evidence" value="ECO:0007669"/>
    <property type="project" value="UniProtKB-KW"/>
</dbReference>
<dbReference type="PRINTS" id="PR00363">
    <property type="entry name" value="CYTOCHROMEB5"/>
</dbReference>
<dbReference type="EMBL" id="JACVVK020000047">
    <property type="protein sequence ID" value="KAK7498945.1"/>
    <property type="molecule type" value="Genomic_DNA"/>
</dbReference>
<sequence length="152" mass="17429">MTTLVQTAPVQITNIHDTENVPPTFTRRDVMKHCDSDSCWIIVEDKVYDVTRFLRQHPGGDDIILEYAGHDASAAFWDKGHSNDAHRMLREYYIGGQSDDMNSLMSHNWNRNHIIRPALSCRRAQQPPPLLVHVLLGYAVRQRPAEASRICH</sequence>
<accession>A0ABD0LHR3</accession>
<evidence type="ECO:0000313" key="10">
    <source>
        <dbReference type="Proteomes" id="UP001519460"/>
    </source>
</evidence>
<keyword evidence="3" id="KW-0812">Transmembrane</keyword>
<evidence type="ECO:0000256" key="7">
    <source>
        <dbReference type="ARBA" id="ARBA00038168"/>
    </source>
</evidence>
<dbReference type="PROSITE" id="PS50255">
    <property type="entry name" value="CYTOCHROME_B5_2"/>
    <property type="match status" value="1"/>
</dbReference>
<name>A0ABD0LHR3_9CAEN</name>
<dbReference type="SUPFAM" id="SSF55856">
    <property type="entry name" value="Cytochrome b5-like heme/steroid binding domain"/>
    <property type="match status" value="1"/>
</dbReference>
<evidence type="ECO:0000256" key="6">
    <source>
        <dbReference type="ARBA" id="ARBA00023136"/>
    </source>
</evidence>
<evidence type="ECO:0000259" key="8">
    <source>
        <dbReference type="PROSITE" id="PS50255"/>
    </source>
</evidence>
<comment type="similarity">
    <text evidence="7">Belongs to the cytochrome b5 family.</text>
</comment>
<evidence type="ECO:0000256" key="1">
    <source>
        <dbReference type="ARBA" id="ARBA00004370"/>
    </source>
</evidence>
<keyword evidence="5" id="KW-0408">Iron</keyword>
<reference evidence="9 10" key="1">
    <citation type="journal article" date="2023" name="Sci. Data">
        <title>Genome assembly of the Korean intertidal mud-creeper Batillaria attramentaria.</title>
        <authorList>
            <person name="Patra A.K."/>
            <person name="Ho P.T."/>
            <person name="Jun S."/>
            <person name="Lee S.J."/>
            <person name="Kim Y."/>
            <person name="Won Y.J."/>
        </authorList>
    </citation>
    <scope>NUCLEOTIDE SEQUENCE [LARGE SCALE GENOMIC DNA]</scope>
    <source>
        <strain evidence="9">Wonlab-2016</strain>
    </source>
</reference>
<feature type="domain" description="Cytochrome b5 heme-binding" evidence="8">
    <location>
        <begin position="22"/>
        <end position="98"/>
    </location>
</feature>
<keyword evidence="2" id="KW-0349">Heme</keyword>
<dbReference type="InterPro" id="IPR001199">
    <property type="entry name" value="Cyt_B5-like_heme/steroid-bd"/>
</dbReference>
<gene>
    <name evidence="9" type="ORF">BaRGS_00009754</name>
</gene>
<protein>
    <recommendedName>
        <fullName evidence="8">Cytochrome b5 heme-binding domain-containing protein</fullName>
    </recommendedName>
</protein>
<dbReference type="SMART" id="SM01117">
    <property type="entry name" value="Cyt-b5"/>
    <property type="match status" value="1"/>
</dbReference>
<evidence type="ECO:0000313" key="9">
    <source>
        <dbReference type="EMBL" id="KAK7498945.1"/>
    </source>
</evidence>
<dbReference type="Pfam" id="PF00173">
    <property type="entry name" value="Cyt-b5"/>
    <property type="match status" value="1"/>
</dbReference>
<keyword evidence="4" id="KW-0479">Metal-binding</keyword>
<dbReference type="InterPro" id="IPR050668">
    <property type="entry name" value="Cytochrome_b5"/>
</dbReference>
<dbReference type="PANTHER" id="PTHR19359">
    <property type="entry name" value="CYTOCHROME B5"/>
    <property type="match status" value="1"/>
</dbReference>
<dbReference type="Proteomes" id="UP001519460">
    <property type="component" value="Unassembled WGS sequence"/>
</dbReference>
<evidence type="ECO:0000256" key="3">
    <source>
        <dbReference type="ARBA" id="ARBA00022692"/>
    </source>
</evidence>
<dbReference type="FunFam" id="3.10.120.10:FF:000002">
    <property type="entry name" value="Cytochrome b5 type B"/>
    <property type="match status" value="1"/>
</dbReference>
<evidence type="ECO:0000256" key="5">
    <source>
        <dbReference type="ARBA" id="ARBA00023004"/>
    </source>
</evidence>
<keyword evidence="10" id="KW-1185">Reference proteome</keyword>